<dbReference type="EMBL" id="GBRH01200397">
    <property type="protein sequence ID" value="JAD97498.1"/>
    <property type="molecule type" value="Transcribed_RNA"/>
</dbReference>
<sequence length="124" mass="13717">MDQWHCYTVCWCNSSIEFLVIICDVVLPLLSVARHQKMYVQAKAVSSVVKNTDTTLTPLLSSMFIPEILVTVGPSTPTTFLRTLQYPPYLIVAPKNESIRLPHRPAAVAKGITSSCLQSTSEAH</sequence>
<dbReference type="AlphaFoldDB" id="A0A0A9EER5"/>
<proteinExistence type="predicted"/>
<accession>A0A0A9EER5</accession>
<organism evidence="1">
    <name type="scientific">Arundo donax</name>
    <name type="common">Giant reed</name>
    <name type="synonym">Donax arundinaceus</name>
    <dbReference type="NCBI Taxonomy" id="35708"/>
    <lineage>
        <taxon>Eukaryota</taxon>
        <taxon>Viridiplantae</taxon>
        <taxon>Streptophyta</taxon>
        <taxon>Embryophyta</taxon>
        <taxon>Tracheophyta</taxon>
        <taxon>Spermatophyta</taxon>
        <taxon>Magnoliopsida</taxon>
        <taxon>Liliopsida</taxon>
        <taxon>Poales</taxon>
        <taxon>Poaceae</taxon>
        <taxon>PACMAD clade</taxon>
        <taxon>Arundinoideae</taxon>
        <taxon>Arundineae</taxon>
        <taxon>Arundo</taxon>
    </lineage>
</organism>
<reference evidence="1" key="2">
    <citation type="journal article" date="2015" name="Data Brief">
        <title>Shoot transcriptome of the giant reed, Arundo donax.</title>
        <authorList>
            <person name="Barrero R.A."/>
            <person name="Guerrero F.D."/>
            <person name="Moolhuijzen P."/>
            <person name="Goolsby J.A."/>
            <person name="Tidwell J."/>
            <person name="Bellgard S.E."/>
            <person name="Bellgard M.I."/>
        </authorList>
    </citation>
    <scope>NUCLEOTIDE SEQUENCE</scope>
    <source>
        <tissue evidence="1">Shoot tissue taken approximately 20 cm above the soil surface</tissue>
    </source>
</reference>
<protein>
    <submittedName>
        <fullName evidence="1">Uncharacterized protein</fullName>
    </submittedName>
</protein>
<evidence type="ECO:0000313" key="1">
    <source>
        <dbReference type="EMBL" id="JAD97498.1"/>
    </source>
</evidence>
<reference evidence="1" key="1">
    <citation type="submission" date="2014-09" db="EMBL/GenBank/DDBJ databases">
        <authorList>
            <person name="Magalhaes I.L.F."/>
            <person name="Oliveira U."/>
            <person name="Santos F.R."/>
            <person name="Vidigal T.H.D.A."/>
            <person name="Brescovit A.D."/>
            <person name="Santos A.J."/>
        </authorList>
    </citation>
    <scope>NUCLEOTIDE SEQUENCE</scope>
    <source>
        <tissue evidence="1">Shoot tissue taken approximately 20 cm above the soil surface</tissue>
    </source>
</reference>
<name>A0A0A9EER5_ARUDO</name>